<organism evidence="1 2">
    <name type="scientific">Candidatus Falkowbacteria bacterium CG23_combo_of_CG06-09_8_20_14_all_41_10</name>
    <dbReference type="NCBI Taxonomy" id="1974571"/>
    <lineage>
        <taxon>Bacteria</taxon>
        <taxon>Candidatus Falkowiibacteriota</taxon>
    </lineage>
</organism>
<gene>
    <name evidence="1" type="ORF">COX21_00090</name>
</gene>
<evidence type="ECO:0000313" key="1">
    <source>
        <dbReference type="EMBL" id="PIP34944.1"/>
    </source>
</evidence>
<sequence length="95" mass="10701">NEQYKYLDELAAAAAATENPAQSGLTATISELKKGIDQCLGFGNMYKEYIKQINSDNKNDFCAYVSIPRLRNHFIKPVVLKLLAHRKNLEAKLTQ</sequence>
<comment type="caution">
    <text evidence="1">The sequence shown here is derived from an EMBL/GenBank/DDBJ whole genome shotgun (WGS) entry which is preliminary data.</text>
</comment>
<dbReference type="AlphaFoldDB" id="A0A2G9ZP78"/>
<feature type="non-terminal residue" evidence="1">
    <location>
        <position position="1"/>
    </location>
</feature>
<dbReference type="EMBL" id="PCSE01000005">
    <property type="protein sequence ID" value="PIP34944.1"/>
    <property type="molecule type" value="Genomic_DNA"/>
</dbReference>
<evidence type="ECO:0000313" key="2">
    <source>
        <dbReference type="Proteomes" id="UP000231408"/>
    </source>
</evidence>
<name>A0A2G9ZP78_9BACT</name>
<protein>
    <submittedName>
        <fullName evidence="1">Uncharacterized protein</fullName>
    </submittedName>
</protein>
<proteinExistence type="predicted"/>
<dbReference type="Proteomes" id="UP000231408">
    <property type="component" value="Unassembled WGS sequence"/>
</dbReference>
<reference evidence="1 2" key="1">
    <citation type="submission" date="2017-09" db="EMBL/GenBank/DDBJ databases">
        <title>Depth-based differentiation of microbial function through sediment-hosted aquifers and enrichment of novel symbionts in the deep terrestrial subsurface.</title>
        <authorList>
            <person name="Probst A.J."/>
            <person name="Ladd B."/>
            <person name="Jarett J.K."/>
            <person name="Geller-Mcgrath D.E."/>
            <person name="Sieber C.M."/>
            <person name="Emerson J.B."/>
            <person name="Anantharaman K."/>
            <person name="Thomas B.C."/>
            <person name="Malmstrom R."/>
            <person name="Stieglmeier M."/>
            <person name="Klingl A."/>
            <person name="Woyke T."/>
            <person name="Ryan C.M."/>
            <person name="Banfield J.F."/>
        </authorList>
    </citation>
    <scope>NUCLEOTIDE SEQUENCE [LARGE SCALE GENOMIC DNA]</scope>
    <source>
        <strain evidence="1">CG23_combo_of_CG06-09_8_20_14_all_41_10</strain>
    </source>
</reference>
<accession>A0A2G9ZP78</accession>